<dbReference type="Proteomes" id="UP001239111">
    <property type="component" value="Chromosome 2"/>
</dbReference>
<dbReference type="EMBL" id="CM056742">
    <property type="protein sequence ID" value="KAJ8677322.1"/>
    <property type="molecule type" value="Genomic_DNA"/>
</dbReference>
<protein>
    <submittedName>
        <fullName evidence="1">Uncharacterized protein</fullName>
    </submittedName>
</protein>
<evidence type="ECO:0000313" key="1">
    <source>
        <dbReference type="EMBL" id="KAJ8677322.1"/>
    </source>
</evidence>
<keyword evidence="2" id="KW-1185">Reference proteome</keyword>
<reference evidence="1" key="1">
    <citation type="submission" date="2023-04" db="EMBL/GenBank/DDBJ databases">
        <title>A chromosome-level genome assembly of the parasitoid wasp Eretmocerus hayati.</title>
        <authorList>
            <person name="Zhong Y."/>
            <person name="Liu S."/>
            <person name="Liu Y."/>
        </authorList>
    </citation>
    <scope>NUCLEOTIDE SEQUENCE</scope>
    <source>
        <strain evidence="1">ZJU_SS_LIU_2023</strain>
    </source>
</reference>
<proteinExistence type="predicted"/>
<comment type="caution">
    <text evidence="1">The sequence shown here is derived from an EMBL/GenBank/DDBJ whole genome shotgun (WGS) entry which is preliminary data.</text>
</comment>
<organism evidence="1 2">
    <name type="scientific">Eretmocerus hayati</name>
    <dbReference type="NCBI Taxonomy" id="131215"/>
    <lineage>
        <taxon>Eukaryota</taxon>
        <taxon>Metazoa</taxon>
        <taxon>Ecdysozoa</taxon>
        <taxon>Arthropoda</taxon>
        <taxon>Hexapoda</taxon>
        <taxon>Insecta</taxon>
        <taxon>Pterygota</taxon>
        <taxon>Neoptera</taxon>
        <taxon>Endopterygota</taxon>
        <taxon>Hymenoptera</taxon>
        <taxon>Apocrita</taxon>
        <taxon>Proctotrupomorpha</taxon>
        <taxon>Chalcidoidea</taxon>
        <taxon>Aphelinidae</taxon>
        <taxon>Aphelininae</taxon>
        <taxon>Eretmocerus</taxon>
    </lineage>
</organism>
<accession>A0ACC2P4G6</accession>
<evidence type="ECO:0000313" key="2">
    <source>
        <dbReference type="Proteomes" id="UP001239111"/>
    </source>
</evidence>
<gene>
    <name evidence="1" type="ORF">QAD02_013109</name>
</gene>
<name>A0ACC2P4G6_9HYME</name>
<sequence length="198" mass="22647">MGTSGIQTFFKVKLTKIFHVTDGDSQHFKNKSNFANLVVHEKDSGAVAEWHFHATAHGKGACDGIGANLKRGAKQASLQCSSQHHILTPQSLFEWAKKYCKETEVFFSGKGVYEQVKDEFKTRFDMNTDPIPGTLQSHACIPTSDGLLVFKKYSLASEYNIFPKKRGHRKKRVKSPRKERPRQRKTLRQNRKQRNVLR</sequence>